<dbReference type="InterPro" id="IPR018392">
    <property type="entry name" value="LysM"/>
</dbReference>
<dbReference type="PANTHER" id="PTHR34700:SF4">
    <property type="entry name" value="PHAGE-LIKE ELEMENT PBSX PROTEIN XKDP"/>
    <property type="match status" value="1"/>
</dbReference>
<evidence type="ECO:0000259" key="2">
    <source>
        <dbReference type="PROSITE" id="PS51782"/>
    </source>
</evidence>
<evidence type="ECO:0000313" key="3">
    <source>
        <dbReference type="EMBL" id="SCY24200.1"/>
    </source>
</evidence>
<feature type="chain" id="PRO_5010433498" evidence="1">
    <location>
        <begin position="20"/>
        <end position="347"/>
    </location>
</feature>
<keyword evidence="1" id="KW-0732">Signal</keyword>
<dbReference type="PROSITE" id="PS51782">
    <property type="entry name" value="LYSM"/>
    <property type="match status" value="1"/>
</dbReference>
<feature type="domain" description="LysM" evidence="2">
    <location>
        <begin position="31"/>
        <end position="79"/>
    </location>
</feature>
<dbReference type="PATRIC" id="fig|381306.5.peg.1924"/>
<reference evidence="4" key="1">
    <citation type="submission" date="2016-10" db="EMBL/GenBank/DDBJ databases">
        <authorList>
            <person name="Varghese N."/>
        </authorList>
    </citation>
    <scope>NUCLEOTIDE SEQUENCE [LARGE SCALE GENOMIC DNA]</scope>
    <source>
        <strain evidence="4">HL 19</strain>
    </source>
</reference>
<dbReference type="OrthoDB" id="9765158at2"/>
<feature type="signal peptide" evidence="1">
    <location>
        <begin position="1"/>
        <end position="19"/>
    </location>
</feature>
<dbReference type="AlphaFoldDB" id="A0A0P9CWZ7"/>
<name>A0A0P9CWZ7_9GAMM</name>
<dbReference type="SMART" id="SM00257">
    <property type="entry name" value="LysM"/>
    <property type="match status" value="1"/>
</dbReference>
<dbReference type="CDD" id="cd00118">
    <property type="entry name" value="LysM"/>
    <property type="match status" value="1"/>
</dbReference>
<accession>A0A0P9CWZ7</accession>
<proteinExistence type="predicted"/>
<keyword evidence="4" id="KW-1185">Reference proteome</keyword>
<protein>
    <submittedName>
        <fullName evidence="3">LysM domain-containing protein</fullName>
    </submittedName>
</protein>
<sequence length="347" mass="38729">MRLRTLLLALTVLPLPVWALSPDELRTDAPSVYTVKKGDTLWDIAATFLDDPWRWEELWDRNAYISNPDLIYPGDRLLLRIVDGEPRLTRQRVERLSPEAEEKPVQRLEAISTVDTSVVVPFLGRYGIVDPGNEPTDRGGYLVAGQNERAMYATGDRVFTRLKEPEGLEDPTAQDWHSYKEPEAIRDPDSGAHLGYLLRHTGTLTMEGPTGDGLFASRVERTFAPVEAGNHLYPADGDYEARFTPKAAPDVEGRVLRHVDKESLVGQGQIVVLNLGTRDGLEKGHVLRVQGSSRSVDDPQRWGSAELPGRNKGTLLVFQTGKRLSFAMIMSNSRAIAPRDRVVSPER</sequence>
<organism evidence="3 4">
    <name type="scientific">Thiohalorhabdus denitrificans</name>
    <dbReference type="NCBI Taxonomy" id="381306"/>
    <lineage>
        <taxon>Bacteria</taxon>
        <taxon>Pseudomonadati</taxon>
        <taxon>Pseudomonadota</taxon>
        <taxon>Gammaproteobacteria</taxon>
        <taxon>Thiohalorhabdales</taxon>
        <taxon>Thiohalorhabdaceae</taxon>
        <taxon>Thiohalorhabdus</taxon>
    </lineage>
</organism>
<gene>
    <name evidence="3" type="ORF">SAMN05661077_1560</name>
</gene>
<dbReference type="Pfam" id="PF01476">
    <property type="entry name" value="LysM"/>
    <property type="match status" value="1"/>
</dbReference>
<dbReference type="InterPro" id="IPR052196">
    <property type="entry name" value="Bact_Kbp"/>
</dbReference>
<evidence type="ECO:0000313" key="4">
    <source>
        <dbReference type="Proteomes" id="UP000183104"/>
    </source>
</evidence>
<dbReference type="PANTHER" id="PTHR34700">
    <property type="entry name" value="POTASSIUM BINDING PROTEIN KBP"/>
    <property type="match status" value="1"/>
</dbReference>
<dbReference type="RefSeq" id="WP_054964925.1">
    <property type="nucleotide sequence ID" value="NZ_FMUN01000004.1"/>
</dbReference>
<dbReference type="Proteomes" id="UP000183104">
    <property type="component" value="Unassembled WGS sequence"/>
</dbReference>
<evidence type="ECO:0000256" key="1">
    <source>
        <dbReference type="SAM" id="SignalP"/>
    </source>
</evidence>
<dbReference type="STRING" id="381306.AN478_01850"/>
<dbReference type="Gene3D" id="3.10.350.10">
    <property type="entry name" value="LysM domain"/>
    <property type="match status" value="1"/>
</dbReference>
<dbReference type="SUPFAM" id="SSF54106">
    <property type="entry name" value="LysM domain"/>
    <property type="match status" value="1"/>
</dbReference>
<dbReference type="EMBL" id="FMUN01000004">
    <property type="protein sequence ID" value="SCY24200.1"/>
    <property type="molecule type" value="Genomic_DNA"/>
</dbReference>
<dbReference type="InterPro" id="IPR036779">
    <property type="entry name" value="LysM_dom_sf"/>
</dbReference>